<comment type="subcellular location">
    <subcellularLocation>
        <location evidence="1">Membrane</location>
        <topology evidence="1">Multi-pass membrane protein</topology>
    </subcellularLocation>
</comment>
<feature type="transmembrane region" description="Helical" evidence="11">
    <location>
        <begin position="384"/>
        <end position="406"/>
    </location>
</feature>
<dbReference type="AlphaFoldDB" id="A0A9W6Z0J9"/>
<dbReference type="GO" id="GO:0016887">
    <property type="term" value="F:ATP hydrolysis activity"/>
    <property type="evidence" value="ECO:0007669"/>
    <property type="project" value="InterPro"/>
</dbReference>
<feature type="transmembrane region" description="Helical" evidence="11">
    <location>
        <begin position="234"/>
        <end position="252"/>
    </location>
</feature>
<dbReference type="SUPFAM" id="SSF90123">
    <property type="entry name" value="ABC transporter transmembrane region"/>
    <property type="match status" value="1"/>
</dbReference>
<evidence type="ECO:0000256" key="9">
    <source>
        <dbReference type="ARBA" id="ARBA00023180"/>
    </source>
</evidence>
<dbReference type="InterPro" id="IPR036640">
    <property type="entry name" value="ABC1_TM_sf"/>
</dbReference>
<evidence type="ECO:0000313" key="14">
    <source>
        <dbReference type="EMBL" id="GMG39756.1"/>
    </source>
</evidence>
<dbReference type="SUPFAM" id="SSF52540">
    <property type="entry name" value="P-loop containing nucleoside triphosphate hydrolases"/>
    <property type="match status" value="1"/>
</dbReference>
<dbReference type="PROSITE" id="PS50929">
    <property type="entry name" value="ABC_TM1F"/>
    <property type="match status" value="1"/>
</dbReference>
<feature type="domain" description="ABC transporter" evidence="12">
    <location>
        <begin position="693"/>
        <end position="936"/>
    </location>
</feature>
<feature type="region of interest" description="Disordered" evidence="10">
    <location>
        <begin position="435"/>
        <end position="465"/>
    </location>
</feature>
<dbReference type="Pfam" id="PF00664">
    <property type="entry name" value="ABC_membrane"/>
    <property type="match status" value="1"/>
</dbReference>
<keyword evidence="6" id="KW-0067">ATP-binding</keyword>
<feature type="transmembrane region" description="Helical" evidence="11">
    <location>
        <begin position="169"/>
        <end position="191"/>
    </location>
</feature>
<evidence type="ECO:0000259" key="12">
    <source>
        <dbReference type="PROSITE" id="PS50893"/>
    </source>
</evidence>
<dbReference type="GO" id="GO:0140359">
    <property type="term" value="F:ABC-type transporter activity"/>
    <property type="evidence" value="ECO:0007669"/>
    <property type="project" value="InterPro"/>
</dbReference>
<dbReference type="PANTHER" id="PTHR24223:SF353">
    <property type="entry name" value="ABC TRANSPORTER ATP-BINDING PROTEIN_PERMEASE VMR1-RELATED"/>
    <property type="match status" value="1"/>
</dbReference>
<dbReference type="InterPro" id="IPR011527">
    <property type="entry name" value="ABC1_TM_dom"/>
</dbReference>
<feature type="compositionally biased region" description="Basic and acidic residues" evidence="10">
    <location>
        <begin position="438"/>
        <end position="465"/>
    </location>
</feature>
<dbReference type="InterPro" id="IPR017871">
    <property type="entry name" value="ABC_transporter-like_CS"/>
</dbReference>
<feature type="transmembrane region" description="Helical" evidence="11">
    <location>
        <begin position="596"/>
        <end position="622"/>
    </location>
</feature>
<keyword evidence="7 11" id="KW-1133">Transmembrane helix</keyword>
<dbReference type="InterPro" id="IPR003439">
    <property type="entry name" value="ABC_transporter-like_ATP-bd"/>
</dbReference>
<keyword evidence="5" id="KW-0547">Nucleotide-binding</keyword>
<dbReference type="PANTHER" id="PTHR24223">
    <property type="entry name" value="ATP-BINDING CASSETTE SUB-FAMILY C"/>
    <property type="match status" value="1"/>
</dbReference>
<dbReference type="SMART" id="SM00382">
    <property type="entry name" value="AAA"/>
    <property type="match status" value="1"/>
</dbReference>
<organism evidence="14 15">
    <name type="scientific">Ambrosiozyma monospora</name>
    <name type="common">Yeast</name>
    <name type="synonym">Endomycopsis monosporus</name>
    <dbReference type="NCBI Taxonomy" id="43982"/>
    <lineage>
        <taxon>Eukaryota</taxon>
        <taxon>Fungi</taxon>
        <taxon>Dikarya</taxon>
        <taxon>Ascomycota</taxon>
        <taxon>Saccharomycotina</taxon>
        <taxon>Pichiomycetes</taxon>
        <taxon>Pichiales</taxon>
        <taxon>Pichiaceae</taxon>
        <taxon>Ambrosiozyma</taxon>
    </lineage>
</organism>
<feature type="compositionally biased region" description="Polar residues" evidence="10">
    <location>
        <begin position="937"/>
        <end position="949"/>
    </location>
</feature>
<keyword evidence="4" id="KW-0677">Repeat</keyword>
<dbReference type="InterPro" id="IPR027417">
    <property type="entry name" value="P-loop_NTPase"/>
</dbReference>
<dbReference type="CDD" id="cd03250">
    <property type="entry name" value="ABCC_MRP_domain1"/>
    <property type="match status" value="1"/>
</dbReference>
<dbReference type="GO" id="GO:0000329">
    <property type="term" value="C:fungal-type vacuole membrane"/>
    <property type="evidence" value="ECO:0007669"/>
    <property type="project" value="TreeGrafter"/>
</dbReference>
<evidence type="ECO:0000256" key="5">
    <source>
        <dbReference type="ARBA" id="ARBA00022741"/>
    </source>
</evidence>
<dbReference type="FunFam" id="3.40.50.300:FF:000825">
    <property type="entry name" value="ABC bile acid transporter"/>
    <property type="match status" value="1"/>
</dbReference>
<evidence type="ECO:0000313" key="15">
    <source>
        <dbReference type="Proteomes" id="UP001165063"/>
    </source>
</evidence>
<dbReference type="InterPro" id="IPR050173">
    <property type="entry name" value="ABC_transporter_C-like"/>
</dbReference>
<feature type="transmembrane region" description="Helical" evidence="11">
    <location>
        <begin position="137"/>
        <end position="157"/>
    </location>
</feature>
<feature type="domain" description="ABC transmembrane type-1" evidence="13">
    <location>
        <begin position="348"/>
        <end position="659"/>
    </location>
</feature>
<dbReference type="PROSITE" id="PS00211">
    <property type="entry name" value="ABC_TRANSPORTER_1"/>
    <property type="match status" value="1"/>
</dbReference>
<comment type="caution">
    <text evidence="14">The sequence shown here is derived from an EMBL/GenBank/DDBJ whole genome shotgun (WGS) entry which is preliminary data.</text>
</comment>
<protein>
    <submittedName>
        <fullName evidence="14">Unnamed protein product</fullName>
    </submittedName>
</protein>
<dbReference type="GO" id="GO:0005524">
    <property type="term" value="F:ATP binding"/>
    <property type="evidence" value="ECO:0007669"/>
    <property type="project" value="UniProtKB-KW"/>
</dbReference>
<dbReference type="EMBL" id="BSXU01003180">
    <property type="protein sequence ID" value="GMG39756.1"/>
    <property type="molecule type" value="Genomic_DNA"/>
</dbReference>
<proteinExistence type="predicted"/>
<feature type="transmembrane region" description="Helical" evidence="11">
    <location>
        <begin position="1029"/>
        <end position="1051"/>
    </location>
</feature>
<evidence type="ECO:0000256" key="1">
    <source>
        <dbReference type="ARBA" id="ARBA00004141"/>
    </source>
</evidence>
<feature type="transmembrane region" description="Helical" evidence="11">
    <location>
        <begin position="489"/>
        <end position="510"/>
    </location>
</feature>
<evidence type="ECO:0000256" key="2">
    <source>
        <dbReference type="ARBA" id="ARBA00022448"/>
    </source>
</evidence>
<evidence type="ECO:0000256" key="8">
    <source>
        <dbReference type="ARBA" id="ARBA00023136"/>
    </source>
</evidence>
<evidence type="ECO:0000256" key="4">
    <source>
        <dbReference type="ARBA" id="ARBA00022737"/>
    </source>
</evidence>
<evidence type="ECO:0000256" key="7">
    <source>
        <dbReference type="ARBA" id="ARBA00022989"/>
    </source>
</evidence>
<keyword evidence="3 11" id="KW-0812">Transmembrane</keyword>
<sequence>MQSLNSNETLPTWPVCRHYWDYDDFTTCGKNQLLEKYPAYLAVLSVTLVLIRLYNTRNTKSSIALRTNSETEPLLGQQQLGFGAVNEVYEEDNSSESQLTIAQKHFDIKETSQKDDDGNPLGTAEIVFRDFSEKLKVALESILLVLQLAISASPFFFKSVAQEWKSDNLVPYYNLVFWGYLFILGAIRLATISNGLSHRLPDLWYHSFFLYTIYLTGSFFLLRSAILGHTNSKYGAWFYISQFFISSLLFLVSGSFNYGDKPVALYRQNNLTPSPEFHSSFFGIISYAWIDDMILHAYRNGLKVNDIWGLRIDDFAFPVLDQYYKTYQNYRFTMRLFAQFKYQLAIQAFLAAIQSVLVFFPAILLKKILEYIDDPITTPSSLAWLFSFLMLAVNVIAACFDGRCLFIGRRVCTRMKAVIIGEVYSKALRRSLNSSKENVNEKDSDKTEASESIKENENKEELKDAGEAPKDLGSIINLMSVDAFKVSEICGYLHYFVNSFIMAFIAIYLLHGLLGWPALVGGFTIILLIPLNYKVSRLMGDYQNAMLKVTDRRIQKLNETFQNIRIIKFFAWEKKFAQEILDIREEELDYLKRRSYIWVCGAFIWFITPTLISFVAFYFYSVFEGKPLTPPIAFTALSLFNLLRAPLDQFADMLSFVIQSKVSLDRIEKFLDEPETTKYEQLTKPGNANSPLVGFENASFAWDKESTTDFKLRDINVDFKVGKLNTIFGPTGAGKSSMLLALLGEMELVEGNVFLPGVIPKEDLVPNPVTGLTESVAYCSQTPWLLNATVKDNIIFANEFNEDRYLAVIKACGLKRDLDILEGGDQTEVGEKGITLSGGQKQRVSLARALYSSAAYVLLDDCLSAVDSHTAVHIYDNAITGDLMKNRTCILVSHNVSLTIKLSEHVVVMENGRVKTQGSVDKLIQENALEDDVVKSVLNSTNPSSTNLAGLSKDKKEEPTPQHLNAVANLLAAGATRGDKLTEDIPRPDDDSDKDKKTKGKLIEEETKSEGAVSAEVYKAYLKFFGSTTIYVCLTLTFIFGQGIFILQSWWLRNWSLSEETRSNAFILAASNIVSKFAFSNIAKTANSIQWFKPIFSTPISAYVVSEERF</sequence>
<evidence type="ECO:0000256" key="3">
    <source>
        <dbReference type="ARBA" id="ARBA00022692"/>
    </source>
</evidence>
<accession>A0A9W6Z0J9</accession>
<dbReference type="Gene3D" id="1.20.1560.10">
    <property type="entry name" value="ABC transporter type 1, transmembrane domain"/>
    <property type="match status" value="1"/>
</dbReference>
<feature type="region of interest" description="Disordered" evidence="10">
    <location>
        <begin position="980"/>
        <end position="1003"/>
    </location>
</feature>
<evidence type="ECO:0000256" key="10">
    <source>
        <dbReference type="SAM" id="MobiDB-lite"/>
    </source>
</evidence>
<feature type="transmembrane region" description="Helical" evidence="11">
    <location>
        <begin position="344"/>
        <end position="364"/>
    </location>
</feature>
<keyword evidence="2" id="KW-0813">Transport</keyword>
<dbReference type="Gene3D" id="3.40.50.300">
    <property type="entry name" value="P-loop containing nucleotide triphosphate hydrolases"/>
    <property type="match status" value="1"/>
</dbReference>
<dbReference type="CDD" id="cd18596">
    <property type="entry name" value="ABC_6TM_VMR1_D1_like"/>
    <property type="match status" value="1"/>
</dbReference>
<keyword evidence="8 11" id="KW-0472">Membrane</keyword>
<feature type="region of interest" description="Disordered" evidence="10">
    <location>
        <begin position="936"/>
        <end position="958"/>
    </location>
</feature>
<keyword evidence="9" id="KW-0325">Glycoprotein</keyword>
<evidence type="ECO:0000259" key="13">
    <source>
        <dbReference type="PROSITE" id="PS50929"/>
    </source>
</evidence>
<feature type="transmembrane region" description="Helical" evidence="11">
    <location>
        <begin position="37"/>
        <end position="54"/>
    </location>
</feature>
<evidence type="ECO:0000256" key="11">
    <source>
        <dbReference type="SAM" id="Phobius"/>
    </source>
</evidence>
<evidence type="ECO:0000256" key="6">
    <source>
        <dbReference type="ARBA" id="ARBA00022840"/>
    </source>
</evidence>
<feature type="transmembrane region" description="Helical" evidence="11">
    <location>
        <begin position="203"/>
        <end position="222"/>
    </location>
</feature>
<gene>
    <name evidence="14" type="ORF">Amon01_000559200</name>
</gene>
<feature type="transmembrane region" description="Helical" evidence="11">
    <location>
        <begin position="516"/>
        <end position="533"/>
    </location>
</feature>
<keyword evidence="15" id="KW-1185">Reference proteome</keyword>
<name>A0A9W6Z0J9_AMBMO</name>
<reference evidence="14" key="1">
    <citation type="submission" date="2023-04" db="EMBL/GenBank/DDBJ databases">
        <title>Ambrosiozyma monospora NBRC 1965.</title>
        <authorList>
            <person name="Ichikawa N."/>
            <person name="Sato H."/>
            <person name="Tonouchi N."/>
        </authorList>
    </citation>
    <scope>NUCLEOTIDE SEQUENCE</scope>
    <source>
        <strain evidence="14">NBRC 1965</strain>
    </source>
</reference>
<dbReference type="Pfam" id="PF00005">
    <property type="entry name" value="ABC_tran"/>
    <property type="match status" value="1"/>
</dbReference>
<dbReference type="OrthoDB" id="6500128at2759"/>
<dbReference type="Proteomes" id="UP001165063">
    <property type="component" value="Unassembled WGS sequence"/>
</dbReference>
<dbReference type="PROSITE" id="PS50893">
    <property type="entry name" value="ABC_TRANSPORTER_2"/>
    <property type="match status" value="1"/>
</dbReference>
<dbReference type="InterPro" id="IPR003593">
    <property type="entry name" value="AAA+_ATPase"/>
</dbReference>